<dbReference type="HOGENOM" id="CLU_1897652_0_0_1"/>
<dbReference type="RefSeq" id="XP_013243671.1">
    <property type="nucleotide sequence ID" value="XM_013388217.1"/>
</dbReference>
<sequence length="134" mass="14262">MKQEQPDKVILGGCLFASCDGIDQPTNIFLPLPTATSPFPPIRMTVPTTSGQDREIQPPEKSAVASLGEPSSRCSVASLPLLHLYPVPALPSRCFTHNDNRCQSRSVAPGSTVSLAIHQDSRDGGRAASPRLSL</sequence>
<proteinExistence type="predicted"/>
<dbReference type="Proteomes" id="UP000027361">
    <property type="component" value="Unassembled WGS sequence"/>
</dbReference>
<dbReference type="PROSITE" id="PS51257">
    <property type="entry name" value="PROKAR_LIPOPROTEIN"/>
    <property type="match status" value="1"/>
</dbReference>
<accession>A0A066W7R7</accession>
<feature type="compositionally biased region" description="Polar residues" evidence="1">
    <location>
        <begin position="104"/>
        <end position="114"/>
    </location>
</feature>
<name>A0A066W7R7_TILAU</name>
<dbReference type="InParanoid" id="A0A066W7R7"/>
<dbReference type="EMBL" id="JMSN01000033">
    <property type="protein sequence ID" value="KDN46805.1"/>
    <property type="molecule type" value="Genomic_DNA"/>
</dbReference>
<gene>
    <name evidence="2" type="ORF">K437DRAFT_104648</name>
</gene>
<dbReference type="AlphaFoldDB" id="A0A066W7R7"/>
<dbReference type="GeneID" id="25261242"/>
<evidence type="ECO:0000313" key="2">
    <source>
        <dbReference type="EMBL" id="KDN46805.1"/>
    </source>
</evidence>
<protein>
    <submittedName>
        <fullName evidence="2">Uncharacterized protein</fullName>
    </submittedName>
</protein>
<organism evidence="2 3">
    <name type="scientific">Tilletiaria anomala (strain ATCC 24038 / CBS 436.72 / UBC 951)</name>
    <dbReference type="NCBI Taxonomy" id="1037660"/>
    <lineage>
        <taxon>Eukaryota</taxon>
        <taxon>Fungi</taxon>
        <taxon>Dikarya</taxon>
        <taxon>Basidiomycota</taxon>
        <taxon>Ustilaginomycotina</taxon>
        <taxon>Exobasidiomycetes</taxon>
        <taxon>Georgefischeriales</taxon>
        <taxon>Tilletiariaceae</taxon>
        <taxon>Tilletiaria</taxon>
    </lineage>
</organism>
<keyword evidence="3" id="KW-1185">Reference proteome</keyword>
<evidence type="ECO:0000256" key="1">
    <source>
        <dbReference type="SAM" id="MobiDB-lite"/>
    </source>
</evidence>
<comment type="caution">
    <text evidence="2">The sequence shown here is derived from an EMBL/GenBank/DDBJ whole genome shotgun (WGS) entry which is preliminary data.</text>
</comment>
<feature type="region of interest" description="Disordered" evidence="1">
    <location>
        <begin position="104"/>
        <end position="134"/>
    </location>
</feature>
<evidence type="ECO:0000313" key="3">
    <source>
        <dbReference type="Proteomes" id="UP000027361"/>
    </source>
</evidence>
<reference evidence="2 3" key="1">
    <citation type="submission" date="2014-05" db="EMBL/GenBank/DDBJ databases">
        <title>Draft genome sequence of a rare smut relative, Tilletiaria anomala UBC 951.</title>
        <authorList>
            <consortium name="DOE Joint Genome Institute"/>
            <person name="Toome M."/>
            <person name="Kuo A."/>
            <person name="Henrissat B."/>
            <person name="Lipzen A."/>
            <person name="Tritt A."/>
            <person name="Yoshinaga Y."/>
            <person name="Zane M."/>
            <person name="Barry K."/>
            <person name="Grigoriev I.V."/>
            <person name="Spatafora J.W."/>
            <person name="Aimea M.C."/>
        </authorList>
    </citation>
    <scope>NUCLEOTIDE SEQUENCE [LARGE SCALE GENOMIC DNA]</scope>
    <source>
        <strain evidence="2 3">UBC 951</strain>
    </source>
</reference>